<evidence type="ECO:0000256" key="6">
    <source>
        <dbReference type="ARBA" id="ARBA00023121"/>
    </source>
</evidence>
<dbReference type="AlphaFoldDB" id="A0A8J6NEH2"/>
<feature type="lipid moiety-binding region" description="N-palmitoyl cysteine" evidence="14">
    <location>
        <position position="20"/>
    </location>
</feature>
<keyword evidence="9" id="KW-0998">Cell outer membrane</keyword>
<dbReference type="InterPro" id="IPR022271">
    <property type="entry name" value="Lipocalin_ApoD"/>
</dbReference>
<dbReference type="GO" id="GO:0006950">
    <property type="term" value="P:response to stress"/>
    <property type="evidence" value="ECO:0007669"/>
    <property type="project" value="UniProtKB-ARBA"/>
</dbReference>
<dbReference type="InterPro" id="IPR002446">
    <property type="entry name" value="Lipocalin_bac"/>
</dbReference>
<accession>A0A8J6NEH2</accession>
<keyword evidence="7" id="KW-0472">Membrane</keyword>
<dbReference type="PROSITE" id="PS00213">
    <property type="entry name" value="LIPOCALIN"/>
    <property type="match status" value="1"/>
</dbReference>
<comment type="subcellular location">
    <subcellularLocation>
        <location evidence="1">Cell outer membrane</location>
    </subcellularLocation>
    <subcellularLocation>
        <location evidence="2">Membrane</location>
        <topology evidence="2">Lipid-anchor</topology>
    </subcellularLocation>
</comment>
<dbReference type="SUPFAM" id="SSF50814">
    <property type="entry name" value="Lipocalins"/>
    <property type="match status" value="1"/>
</dbReference>
<evidence type="ECO:0000256" key="4">
    <source>
        <dbReference type="ARBA" id="ARBA00011738"/>
    </source>
</evidence>
<evidence type="ECO:0000256" key="14">
    <source>
        <dbReference type="PIRSR" id="PIRSR036893-52"/>
    </source>
</evidence>
<dbReference type="GO" id="GO:0009279">
    <property type="term" value="C:cell outer membrane"/>
    <property type="evidence" value="ECO:0007669"/>
    <property type="project" value="UniProtKB-SubCell"/>
</dbReference>
<sequence length="177" mass="20552">MKYLIIFAITGIILLTITCCVNKKNIAPLNTVNFVDLTQYTGRWFEIARYPHRFEKGCSAVTADYSLQDDGTIEVLNQCRREEDGNRIKKAHGKAKVVDTQSNAKLKVSFFWPFYGDYWILKLDPDYQYAIVGTPSREYVWILSRTPVIPEQILRQLVDDIRSFGYDTNRLIMTKQP</sequence>
<dbReference type="PANTHER" id="PTHR10612:SF34">
    <property type="entry name" value="APOLIPOPROTEIN D"/>
    <property type="match status" value="1"/>
</dbReference>
<evidence type="ECO:0000256" key="1">
    <source>
        <dbReference type="ARBA" id="ARBA00004442"/>
    </source>
</evidence>
<keyword evidence="5" id="KW-0732">Signal</keyword>
<comment type="caution">
    <text evidence="16">The sequence shown here is derived from an EMBL/GenBank/DDBJ whole genome shotgun (WGS) entry which is preliminary data.</text>
</comment>
<comment type="function">
    <text evidence="11">Involved in the storage or transport of lipids necessary for membrane maintenance under stressful conditions. Displays a binding preference for lysophospholipids.</text>
</comment>
<dbReference type="Gene3D" id="2.40.128.20">
    <property type="match status" value="1"/>
</dbReference>
<dbReference type="Pfam" id="PF08212">
    <property type="entry name" value="Lipocalin_2"/>
    <property type="match status" value="1"/>
</dbReference>
<evidence type="ECO:0000313" key="16">
    <source>
        <dbReference type="EMBL" id="MBC8318135.1"/>
    </source>
</evidence>
<dbReference type="Proteomes" id="UP000614424">
    <property type="component" value="Unassembled WGS sequence"/>
</dbReference>
<evidence type="ECO:0000256" key="13">
    <source>
        <dbReference type="PIRNR" id="PIRNR036893"/>
    </source>
</evidence>
<evidence type="ECO:0000313" key="17">
    <source>
        <dbReference type="Proteomes" id="UP000614424"/>
    </source>
</evidence>
<evidence type="ECO:0000256" key="2">
    <source>
        <dbReference type="ARBA" id="ARBA00004635"/>
    </source>
</evidence>
<name>A0A8J6NEH2_9BACT</name>
<evidence type="ECO:0000256" key="12">
    <source>
        <dbReference type="ARBA" id="ARBA00071217"/>
    </source>
</evidence>
<feature type="lipid moiety-binding region" description="S-diacylglycerol cysteine" evidence="14">
    <location>
        <position position="20"/>
    </location>
</feature>
<keyword evidence="8 14" id="KW-0564">Palmitate</keyword>
<dbReference type="InterPro" id="IPR012674">
    <property type="entry name" value="Calycin"/>
</dbReference>
<dbReference type="InterPro" id="IPR022272">
    <property type="entry name" value="Lipocalin_CS"/>
</dbReference>
<evidence type="ECO:0000256" key="8">
    <source>
        <dbReference type="ARBA" id="ARBA00023139"/>
    </source>
</evidence>
<comment type="subunit">
    <text evidence="4">Homodimer.</text>
</comment>
<reference evidence="16 17" key="1">
    <citation type="submission" date="2020-08" db="EMBL/GenBank/DDBJ databases">
        <title>Bridging the membrane lipid divide: bacteria of the FCB group superphylum have the potential to synthesize archaeal ether lipids.</title>
        <authorList>
            <person name="Villanueva L."/>
            <person name="Von Meijenfeldt F.A.B."/>
            <person name="Westbye A.B."/>
            <person name="Yadav S."/>
            <person name="Hopmans E.C."/>
            <person name="Dutilh B.E."/>
            <person name="Sinninghe Damste J.S."/>
        </authorList>
    </citation>
    <scope>NUCLEOTIDE SEQUENCE [LARGE SCALE GENOMIC DNA]</scope>
    <source>
        <strain evidence="16">NIOZ-UU47</strain>
    </source>
</reference>
<proteinExistence type="inferred from homology"/>
<comment type="similarity">
    <text evidence="3 13">Belongs to the calycin superfamily. Lipocalin family.</text>
</comment>
<evidence type="ECO:0000256" key="10">
    <source>
        <dbReference type="ARBA" id="ARBA00023288"/>
    </source>
</evidence>
<gene>
    <name evidence="16" type="ORF">H8E41_09525</name>
</gene>
<keyword evidence="10 14" id="KW-0449">Lipoprotein</keyword>
<evidence type="ECO:0000256" key="3">
    <source>
        <dbReference type="ARBA" id="ARBA00006889"/>
    </source>
</evidence>
<dbReference type="PRINTS" id="PR01171">
    <property type="entry name" value="BCTLIPOCALIN"/>
</dbReference>
<protein>
    <recommendedName>
        <fullName evidence="12">Outer membrane lipoprotein Blc</fullName>
    </recommendedName>
</protein>
<dbReference type="PANTHER" id="PTHR10612">
    <property type="entry name" value="APOLIPOPROTEIN D"/>
    <property type="match status" value="1"/>
</dbReference>
<dbReference type="FunFam" id="2.40.128.20:FF:000002">
    <property type="entry name" value="Outer membrane lipoprotein Blc"/>
    <property type="match status" value="1"/>
</dbReference>
<evidence type="ECO:0000256" key="7">
    <source>
        <dbReference type="ARBA" id="ARBA00023136"/>
    </source>
</evidence>
<dbReference type="CDD" id="cd19438">
    <property type="entry name" value="lipocalin_Blc-like"/>
    <property type="match status" value="1"/>
</dbReference>
<dbReference type="InterPro" id="IPR047202">
    <property type="entry name" value="Lipocalin_Blc-like_dom"/>
</dbReference>
<keyword evidence="6" id="KW-0446">Lipid-binding</keyword>
<feature type="domain" description="Lipocalin/cytosolic fatty-acid binding" evidence="15">
    <location>
        <begin position="35"/>
        <end position="176"/>
    </location>
</feature>
<organism evidence="16 17">
    <name type="scientific">Candidatus Desulfobia pelagia</name>
    <dbReference type="NCBI Taxonomy" id="2841692"/>
    <lineage>
        <taxon>Bacteria</taxon>
        <taxon>Pseudomonadati</taxon>
        <taxon>Thermodesulfobacteriota</taxon>
        <taxon>Desulfobulbia</taxon>
        <taxon>Desulfobulbales</taxon>
        <taxon>Desulfobulbaceae</taxon>
        <taxon>Candidatus Desulfobia</taxon>
    </lineage>
</organism>
<evidence type="ECO:0000256" key="9">
    <source>
        <dbReference type="ARBA" id="ARBA00023237"/>
    </source>
</evidence>
<dbReference type="InterPro" id="IPR000566">
    <property type="entry name" value="Lipocln_cytosolic_FA-bd_dom"/>
</dbReference>
<evidence type="ECO:0000256" key="11">
    <source>
        <dbReference type="ARBA" id="ARBA00057024"/>
    </source>
</evidence>
<dbReference type="GO" id="GO:0008289">
    <property type="term" value="F:lipid binding"/>
    <property type="evidence" value="ECO:0007669"/>
    <property type="project" value="UniProtKB-KW"/>
</dbReference>
<evidence type="ECO:0000259" key="15">
    <source>
        <dbReference type="Pfam" id="PF08212"/>
    </source>
</evidence>
<evidence type="ECO:0000256" key="5">
    <source>
        <dbReference type="ARBA" id="ARBA00022729"/>
    </source>
</evidence>
<dbReference type="PIRSF" id="PIRSF036893">
    <property type="entry name" value="Lipocalin_ApoD"/>
    <property type="match status" value="1"/>
</dbReference>
<dbReference type="EMBL" id="JACNJZ010000132">
    <property type="protein sequence ID" value="MBC8318135.1"/>
    <property type="molecule type" value="Genomic_DNA"/>
</dbReference>